<sequence>MTPSGPSLERVTTDEVVVLRETLTAHRAMLEGALHGNDRLDIDRAFAAHAGLARILAHWDEYTARQQRAVVETVHYVVMSDDDQHDLTAADGFADDLARVRALQESLGYA</sequence>
<keyword evidence="2" id="KW-1185">Reference proteome</keyword>
<accession>A0A1H2MFS6</accession>
<evidence type="ECO:0000313" key="2">
    <source>
        <dbReference type="Proteomes" id="UP000198825"/>
    </source>
</evidence>
<evidence type="ECO:0000313" key="1">
    <source>
        <dbReference type="EMBL" id="SDU91972.1"/>
    </source>
</evidence>
<proteinExistence type="predicted"/>
<dbReference type="AlphaFoldDB" id="A0A1H2MFS6"/>
<dbReference type="STRING" id="546874.SAMN04488544_1975"/>
<reference evidence="2" key="1">
    <citation type="submission" date="2016-10" db="EMBL/GenBank/DDBJ databases">
        <authorList>
            <person name="Varghese N."/>
            <person name="Submissions S."/>
        </authorList>
    </citation>
    <scope>NUCLEOTIDE SEQUENCE [LARGE SCALE GENOMIC DNA]</scope>
    <source>
        <strain evidence="2">DSM 21743</strain>
    </source>
</reference>
<dbReference type="Proteomes" id="UP000198825">
    <property type="component" value="Chromosome I"/>
</dbReference>
<name>A0A1H2MFS6_9ACTN</name>
<organism evidence="1 2">
    <name type="scientific">Microlunatus sagamiharensis</name>
    <dbReference type="NCBI Taxonomy" id="546874"/>
    <lineage>
        <taxon>Bacteria</taxon>
        <taxon>Bacillati</taxon>
        <taxon>Actinomycetota</taxon>
        <taxon>Actinomycetes</taxon>
        <taxon>Propionibacteriales</taxon>
        <taxon>Propionibacteriaceae</taxon>
        <taxon>Microlunatus</taxon>
    </lineage>
</organism>
<gene>
    <name evidence="1" type="ORF">SAMN04488544_1975</name>
</gene>
<dbReference type="EMBL" id="LT629799">
    <property type="protein sequence ID" value="SDU91972.1"/>
    <property type="molecule type" value="Genomic_DNA"/>
</dbReference>
<protein>
    <submittedName>
        <fullName evidence="1">Uncharacterized protein</fullName>
    </submittedName>
</protein>